<proteinExistence type="predicted"/>
<evidence type="ECO:0000313" key="2">
    <source>
        <dbReference type="EMBL" id="KIM89117.1"/>
    </source>
</evidence>
<feature type="transmembrane region" description="Helical" evidence="1">
    <location>
        <begin position="37"/>
        <end position="62"/>
    </location>
</feature>
<dbReference type="OrthoDB" id="2747179at2759"/>
<name>A0A0C3CH93_PILCF</name>
<evidence type="ECO:0000313" key="3">
    <source>
        <dbReference type="Proteomes" id="UP000054166"/>
    </source>
</evidence>
<dbReference type="EMBL" id="KN832975">
    <property type="protein sequence ID" value="KIM89117.1"/>
    <property type="molecule type" value="Genomic_DNA"/>
</dbReference>
<dbReference type="Proteomes" id="UP000054166">
    <property type="component" value="Unassembled WGS sequence"/>
</dbReference>
<dbReference type="HOGENOM" id="CLU_1907453_0_0_1"/>
<reference evidence="3" key="2">
    <citation type="submission" date="2015-01" db="EMBL/GenBank/DDBJ databases">
        <title>Evolutionary Origins and Diversification of the Mycorrhizal Mutualists.</title>
        <authorList>
            <consortium name="DOE Joint Genome Institute"/>
            <consortium name="Mycorrhizal Genomics Consortium"/>
            <person name="Kohler A."/>
            <person name="Kuo A."/>
            <person name="Nagy L.G."/>
            <person name="Floudas D."/>
            <person name="Copeland A."/>
            <person name="Barry K.W."/>
            <person name="Cichocki N."/>
            <person name="Veneault-Fourrey C."/>
            <person name="LaButti K."/>
            <person name="Lindquist E.A."/>
            <person name="Lipzen A."/>
            <person name="Lundell T."/>
            <person name="Morin E."/>
            <person name="Murat C."/>
            <person name="Riley R."/>
            <person name="Ohm R."/>
            <person name="Sun H."/>
            <person name="Tunlid A."/>
            <person name="Henrissat B."/>
            <person name="Grigoriev I.V."/>
            <person name="Hibbett D.S."/>
            <person name="Martin F."/>
        </authorList>
    </citation>
    <scope>NUCLEOTIDE SEQUENCE [LARGE SCALE GENOMIC DNA]</scope>
    <source>
        <strain evidence="3">F 1598</strain>
    </source>
</reference>
<dbReference type="AlphaFoldDB" id="A0A0C3CH93"/>
<dbReference type="InParanoid" id="A0A0C3CH93"/>
<reference evidence="2 3" key="1">
    <citation type="submission" date="2014-04" db="EMBL/GenBank/DDBJ databases">
        <authorList>
            <consortium name="DOE Joint Genome Institute"/>
            <person name="Kuo A."/>
            <person name="Tarkka M."/>
            <person name="Buscot F."/>
            <person name="Kohler A."/>
            <person name="Nagy L.G."/>
            <person name="Floudas D."/>
            <person name="Copeland A."/>
            <person name="Barry K.W."/>
            <person name="Cichocki N."/>
            <person name="Veneault-Fourrey C."/>
            <person name="LaButti K."/>
            <person name="Lindquist E.A."/>
            <person name="Lipzen A."/>
            <person name="Lundell T."/>
            <person name="Morin E."/>
            <person name="Murat C."/>
            <person name="Sun H."/>
            <person name="Tunlid A."/>
            <person name="Henrissat B."/>
            <person name="Grigoriev I.V."/>
            <person name="Hibbett D.S."/>
            <person name="Martin F."/>
            <person name="Nordberg H.P."/>
            <person name="Cantor M.N."/>
            <person name="Hua S.X."/>
        </authorList>
    </citation>
    <scope>NUCLEOTIDE SEQUENCE [LARGE SCALE GENOMIC DNA]</scope>
    <source>
        <strain evidence="2 3">F 1598</strain>
    </source>
</reference>
<feature type="transmembrane region" description="Helical" evidence="1">
    <location>
        <begin position="6"/>
        <end position="25"/>
    </location>
</feature>
<keyword evidence="1" id="KW-1133">Transmembrane helix</keyword>
<gene>
    <name evidence="2" type="ORF">PILCRDRAFT_813027</name>
</gene>
<keyword evidence="3" id="KW-1185">Reference proteome</keyword>
<accession>A0A0C3CH93</accession>
<organism evidence="2 3">
    <name type="scientific">Piloderma croceum (strain F 1598)</name>
    <dbReference type="NCBI Taxonomy" id="765440"/>
    <lineage>
        <taxon>Eukaryota</taxon>
        <taxon>Fungi</taxon>
        <taxon>Dikarya</taxon>
        <taxon>Basidiomycota</taxon>
        <taxon>Agaricomycotina</taxon>
        <taxon>Agaricomycetes</taxon>
        <taxon>Agaricomycetidae</taxon>
        <taxon>Atheliales</taxon>
        <taxon>Atheliaceae</taxon>
        <taxon>Piloderma</taxon>
    </lineage>
</organism>
<evidence type="ECO:0000256" key="1">
    <source>
        <dbReference type="SAM" id="Phobius"/>
    </source>
</evidence>
<keyword evidence="1" id="KW-0472">Membrane</keyword>
<sequence length="133" mass="15095">MSWRLGWLMRISCLLFNFLALRVVFQFFPFLLDGRFILLNGLLIVTLLSHFPFLASIVFFPFPFCSTDEDTAEYLYDVLSSANDDSSSWLTQERRVIVGAIQGALQGFRGIGKVYEERVAEALATFQLPAPAM</sequence>
<protein>
    <submittedName>
        <fullName evidence="2">Uncharacterized protein</fullName>
    </submittedName>
</protein>
<keyword evidence="1" id="KW-0812">Transmembrane</keyword>